<dbReference type="Proteomes" id="UP000640426">
    <property type="component" value="Unassembled WGS sequence"/>
</dbReference>
<dbReference type="PROSITE" id="PS50893">
    <property type="entry name" value="ABC_TRANSPORTER_2"/>
    <property type="match status" value="1"/>
</dbReference>
<dbReference type="PROSITE" id="PS00211">
    <property type="entry name" value="ABC_TRANSPORTER_1"/>
    <property type="match status" value="1"/>
</dbReference>
<dbReference type="CDD" id="cd03214">
    <property type="entry name" value="ABC_Iron-Siderophores_B12_Hemin"/>
    <property type="match status" value="1"/>
</dbReference>
<dbReference type="PANTHER" id="PTHR42794:SF1">
    <property type="entry name" value="HEMIN IMPORT ATP-BINDING PROTEIN HMUV"/>
    <property type="match status" value="1"/>
</dbReference>
<protein>
    <submittedName>
        <fullName evidence="7">ABC transporter ATP-binding protein</fullName>
    </submittedName>
</protein>
<dbReference type="SMART" id="SM00382">
    <property type="entry name" value="AAA"/>
    <property type="match status" value="1"/>
</dbReference>
<reference evidence="8" key="1">
    <citation type="submission" date="2020-12" db="EMBL/GenBank/DDBJ databases">
        <title>Hymenobacter sp.</title>
        <authorList>
            <person name="Kim M.K."/>
        </authorList>
    </citation>
    <scope>NUCLEOTIDE SEQUENCE [LARGE SCALE GENOMIC DNA]</scope>
    <source>
        <strain evidence="8">BT553</strain>
    </source>
</reference>
<evidence type="ECO:0000256" key="4">
    <source>
        <dbReference type="ARBA" id="ARBA00022967"/>
    </source>
</evidence>
<evidence type="ECO:0000256" key="2">
    <source>
        <dbReference type="ARBA" id="ARBA00022741"/>
    </source>
</evidence>
<gene>
    <name evidence="7" type="ORF">JAO74_00315</name>
</gene>
<dbReference type="Pfam" id="PF00005">
    <property type="entry name" value="ABC_tran"/>
    <property type="match status" value="1"/>
</dbReference>
<evidence type="ECO:0000313" key="8">
    <source>
        <dbReference type="Proteomes" id="UP000640426"/>
    </source>
</evidence>
<organism evidence="7 8">
    <name type="scientific">Sphingomonas mollis</name>
    <dbReference type="NCBI Taxonomy" id="2795726"/>
    <lineage>
        <taxon>Bacteria</taxon>
        <taxon>Pseudomonadati</taxon>
        <taxon>Pseudomonadota</taxon>
        <taxon>Alphaproteobacteria</taxon>
        <taxon>Sphingomonadales</taxon>
        <taxon>Sphingomonadaceae</taxon>
        <taxon>Sphingomonas</taxon>
    </lineage>
</organism>
<dbReference type="PANTHER" id="PTHR42794">
    <property type="entry name" value="HEMIN IMPORT ATP-BINDING PROTEIN HMUV"/>
    <property type="match status" value="1"/>
</dbReference>
<dbReference type="InterPro" id="IPR003439">
    <property type="entry name" value="ABC_transporter-like_ATP-bd"/>
</dbReference>
<evidence type="ECO:0000256" key="1">
    <source>
        <dbReference type="ARBA" id="ARBA00022448"/>
    </source>
</evidence>
<comment type="caution">
    <text evidence="7">The sequence shown here is derived from an EMBL/GenBank/DDBJ whole genome shotgun (WGS) entry which is preliminary data.</text>
</comment>
<name>A0ABS0XJM5_9SPHN</name>
<keyword evidence="4" id="KW-1278">Translocase</keyword>
<evidence type="ECO:0000256" key="5">
    <source>
        <dbReference type="ARBA" id="ARBA00037066"/>
    </source>
</evidence>
<sequence>MALIVHRLSVRLGTRAILRDVSARFEAGRVTAILGPNGAGKSTLVKAMAALVTASGSVTLDGAAIGDMDPRARARAIGYLPQDAVVHWNMPAREVVALGRLPHRRASVAPSALDAVAIDRAMAATDTATLAMRPVGELSGGERARVLLARVLAGEPRWLLADEPLASLDPAHQIDLLARLQAHAQGGAGVIVVLHDLVQAARAADDVLLLKDGGVLAFGPVATVLTPALLEQAFGVRVAMLDEGGRRLPVPVGRIDR</sequence>
<evidence type="ECO:0000259" key="6">
    <source>
        <dbReference type="PROSITE" id="PS50893"/>
    </source>
</evidence>
<accession>A0ABS0XJM5</accession>
<dbReference type="InterPro" id="IPR003593">
    <property type="entry name" value="AAA+_ATPase"/>
</dbReference>
<keyword evidence="2" id="KW-0547">Nucleotide-binding</keyword>
<feature type="domain" description="ABC transporter" evidence="6">
    <location>
        <begin position="3"/>
        <end position="237"/>
    </location>
</feature>
<evidence type="ECO:0000256" key="3">
    <source>
        <dbReference type="ARBA" id="ARBA00022840"/>
    </source>
</evidence>
<dbReference type="SUPFAM" id="SSF52540">
    <property type="entry name" value="P-loop containing nucleoside triphosphate hydrolases"/>
    <property type="match status" value="1"/>
</dbReference>
<keyword evidence="3 7" id="KW-0067">ATP-binding</keyword>
<dbReference type="GO" id="GO:0005524">
    <property type="term" value="F:ATP binding"/>
    <property type="evidence" value="ECO:0007669"/>
    <property type="project" value="UniProtKB-KW"/>
</dbReference>
<dbReference type="Gene3D" id="3.40.50.300">
    <property type="entry name" value="P-loop containing nucleotide triphosphate hydrolases"/>
    <property type="match status" value="1"/>
</dbReference>
<proteinExistence type="predicted"/>
<dbReference type="InterPro" id="IPR017871">
    <property type="entry name" value="ABC_transporter-like_CS"/>
</dbReference>
<dbReference type="EMBL" id="JAELXS010000001">
    <property type="protein sequence ID" value="MBJ6120224.1"/>
    <property type="molecule type" value="Genomic_DNA"/>
</dbReference>
<dbReference type="RefSeq" id="WP_199033894.1">
    <property type="nucleotide sequence ID" value="NZ_JAELXS010000001.1"/>
</dbReference>
<dbReference type="InterPro" id="IPR027417">
    <property type="entry name" value="P-loop_NTPase"/>
</dbReference>
<comment type="function">
    <text evidence="5">Part of the ABC transporter complex HmuTUV involved in hemin import. Responsible for energy coupling to the transport system.</text>
</comment>
<keyword evidence="8" id="KW-1185">Reference proteome</keyword>
<evidence type="ECO:0000313" key="7">
    <source>
        <dbReference type="EMBL" id="MBJ6120224.1"/>
    </source>
</evidence>
<keyword evidence="1" id="KW-0813">Transport</keyword>